<feature type="region of interest" description="Disordered" evidence="1">
    <location>
        <begin position="233"/>
        <end position="270"/>
    </location>
</feature>
<accession>A0A9P6UJN4</accession>
<keyword evidence="2" id="KW-0812">Transmembrane</keyword>
<dbReference type="AlphaFoldDB" id="A0A9P6UJN4"/>
<dbReference type="OrthoDB" id="2444774at2759"/>
<keyword evidence="2" id="KW-1133">Transmembrane helix</keyword>
<dbReference type="InterPro" id="IPR006652">
    <property type="entry name" value="Kelch_1"/>
</dbReference>
<dbReference type="Proteomes" id="UP000823405">
    <property type="component" value="Unassembled WGS sequence"/>
</dbReference>
<evidence type="ECO:0000256" key="1">
    <source>
        <dbReference type="SAM" id="MobiDB-lite"/>
    </source>
</evidence>
<gene>
    <name evidence="3" type="ORF">BGZ97_000812</name>
</gene>
<sequence length="476" mass="51933">MLVFHLPDSNFVYEFRVDTGVWAQSTLAFADMRWQGVGAITDPRTGLVYLANGYTDITRMSMDIYNPTAQTINNTKLPDPTGPVSTVRFEARRFYGNVWCASRKSILYWGGYPRTDQPLTENVVSELTVDTMNWSNMLGEDGSRMVIFGGRVNNVPNNEVFVLNTATGAWTQGPSADNRMYTACTISGDLLLVWGGTIPGDKVANGDMLIYNYINSTWLNSYTPPASLKGLAPPKIPTTITPGTTSPTSPSSIVAPGSPSGTGTQGGGEKESSNNLGAIIGGVAGALAVILVAGGLVLYRRKQQQQSTQRGMPLLSVKPSNSDDNVEQDNPPKKDPQAIVQSGGNPMNMSLRDLEIQQQQLDLKWQLLMLQQQEQQLRSPMQQPQQQSQLQQQIHQLGGRDTRASVVSANANASNTSMGSLSPYARQEYIDISSFHSPTAPTVHTLPEKELSNRGYSELDFDPIRIPNNPHTNVLP</sequence>
<keyword evidence="2" id="KW-0472">Membrane</keyword>
<feature type="region of interest" description="Disordered" evidence="1">
    <location>
        <begin position="304"/>
        <end position="347"/>
    </location>
</feature>
<dbReference type="SUPFAM" id="SSF117281">
    <property type="entry name" value="Kelch motif"/>
    <property type="match status" value="1"/>
</dbReference>
<dbReference type="InterPro" id="IPR015915">
    <property type="entry name" value="Kelch-typ_b-propeller"/>
</dbReference>
<dbReference type="PANTHER" id="PTHR23244">
    <property type="entry name" value="KELCH REPEAT DOMAIN"/>
    <property type="match status" value="1"/>
</dbReference>
<feature type="transmembrane region" description="Helical" evidence="2">
    <location>
        <begin position="276"/>
        <end position="299"/>
    </location>
</feature>
<protein>
    <recommendedName>
        <fullName evidence="5">Galactose oxidase</fullName>
    </recommendedName>
</protein>
<proteinExistence type="predicted"/>
<dbReference type="EMBL" id="JAAAIN010001158">
    <property type="protein sequence ID" value="KAG0306244.1"/>
    <property type="molecule type" value="Genomic_DNA"/>
</dbReference>
<evidence type="ECO:0008006" key="5">
    <source>
        <dbReference type="Google" id="ProtNLM"/>
    </source>
</evidence>
<keyword evidence="4" id="KW-1185">Reference proteome</keyword>
<dbReference type="Gene3D" id="2.120.10.80">
    <property type="entry name" value="Kelch-type beta propeller"/>
    <property type="match status" value="1"/>
</dbReference>
<evidence type="ECO:0000313" key="4">
    <source>
        <dbReference type="Proteomes" id="UP000823405"/>
    </source>
</evidence>
<organism evidence="3 4">
    <name type="scientific">Linnemannia gamsii</name>
    <dbReference type="NCBI Taxonomy" id="64522"/>
    <lineage>
        <taxon>Eukaryota</taxon>
        <taxon>Fungi</taxon>
        <taxon>Fungi incertae sedis</taxon>
        <taxon>Mucoromycota</taxon>
        <taxon>Mortierellomycotina</taxon>
        <taxon>Mortierellomycetes</taxon>
        <taxon>Mortierellales</taxon>
        <taxon>Mortierellaceae</taxon>
        <taxon>Linnemannia</taxon>
    </lineage>
</organism>
<name>A0A9P6UJN4_9FUNG</name>
<dbReference type="Pfam" id="PF01344">
    <property type="entry name" value="Kelch_1"/>
    <property type="match status" value="1"/>
</dbReference>
<feature type="compositionally biased region" description="Low complexity" evidence="1">
    <location>
        <begin position="237"/>
        <end position="262"/>
    </location>
</feature>
<dbReference type="CDD" id="cd12087">
    <property type="entry name" value="TM_EGFR-like"/>
    <property type="match status" value="1"/>
</dbReference>
<evidence type="ECO:0000256" key="2">
    <source>
        <dbReference type="SAM" id="Phobius"/>
    </source>
</evidence>
<comment type="caution">
    <text evidence="3">The sequence shown here is derived from an EMBL/GenBank/DDBJ whole genome shotgun (WGS) entry which is preliminary data.</text>
</comment>
<evidence type="ECO:0000313" key="3">
    <source>
        <dbReference type="EMBL" id="KAG0306244.1"/>
    </source>
</evidence>
<reference evidence="3" key="1">
    <citation type="journal article" date="2020" name="Fungal Divers.">
        <title>Resolving the Mortierellaceae phylogeny through synthesis of multi-gene phylogenetics and phylogenomics.</title>
        <authorList>
            <person name="Vandepol N."/>
            <person name="Liber J."/>
            <person name="Desiro A."/>
            <person name="Na H."/>
            <person name="Kennedy M."/>
            <person name="Barry K."/>
            <person name="Grigoriev I.V."/>
            <person name="Miller A.N."/>
            <person name="O'Donnell K."/>
            <person name="Stajich J.E."/>
            <person name="Bonito G."/>
        </authorList>
    </citation>
    <scope>NUCLEOTIDE SEQUENCE</scope>
    <source>
        <strain evidence="3">NVP60</strain>
    </source>
</reference>